<dbReference type="EMBL" id="CAJSTJ010000169">
    <property type="protein sequence ID" value="CAG7564615.1"/>
    <property type="molecule type" value="Genomic_DNA"/>
</dbReference>
<dbReference type="Proteomes" id="UP000693738">
    <property type="component" value="Unassembled WGS sequence"/>
</dbReference>
<evidence type="ECO:0000313" key="2">
    <source>
        <dbReference type="EMBL" id="CAG7564615.1"/>
    </source>
</evidence>
<reference evidence="2" key="1">
    <citation type="submission" date="2021-05" db="EMBL/GenBank/DDBJ databases">
        <authorList>
            <person name="Khan N."/>
        </authorList>
    </citation>
    <scope>NUCLEOTIDE SEQUENCE</scope>
</reference>
<organism evidence="2 3">
    <name type="scientific">Fusarium equiseti</name>
    <name type="common">Fusarium scirpi</name>
    <dbReference type="NCBI Taxonomy" id="61235"/>
    <lineage>
        <taxon>Eukaryota</taxon>
        <taxon>Fungi</taxon>
        <taxon>Dikarya</taxon>
        <taxon>Ascomycota</taxon>
        <taxon>Pezizomycotina</taxon>
        <taxon>Sordariomycetes</taxon>
        <taxon>Hypocreomycetidae</taxon>
        <taxon>Hypocreales</taxon>
        <taxon>Nectriaceae</taxon>
        <taxon>Fusarium</taxon>
        <taxon>Fusarium incarnatum-equiseti species complex</taxon>
    </lineage>
</organism>
<comment type="caution">
    <text evidence="2">The sequence shown here is derived from an EMBL/GenBank/DDBJ whole genome shotgun (WGS) entry which is preliminary data.</text>
</comment>
<name>A0A8J2IWU1_FUSEQ</name>
<sequence>MTGTETSNAGGGFDLLRRATQAMMSSVQRFVALLALGPSPSTGGSGGGDSTMTAFQHPSSAPQLLQASATPPQSSQVKSSSG</sequence>
<gene>
    <name evidence="2" type="ORF">FEQUK3_LOCUS10335</name>
</gene>
<protein>
    <submittedName>
        <fullName evidence="2">Uncharacterized protein</fullName>
    </submittedName>
</protein>
<proteinExistence type="predicted"/>
<feature type="compositionally biased region" description="Polar residues" evidence="1">
    <location>
        <begin position="52"/>
        <end position="82"/>
    </location>
</feature>
<dbReference type="AlphaFoldDB" id="A0A8J2IWU1"/>
<feature type="region of interest" description="Disordered" evidence="1">
    <location>
        <begin position="36"/>
        <end position="82"/>
    </location>
</feature>
<evidence type="ECO:0000256" key="1">
    <source>
        <dbReference type="SAM" id="MobiDB-lite"/>
    </source>
</evidence>
<accession>A0A8J2IWU1</accession>
<evidence type="ECO:0000313" key="3">
    <source>
        <dbReference type="Proteomes" id="UP000693738"/>
    </source>
</evidence>